<name>M4B6I5_HYAAE</name>
<organism evidence="1 2">
    <name type="scientific">Hyaloperonospora arabidopsidis (strain Emoy2)</name>
    <name type="common">Downy mildew agent</name>
    <name type="synonym">Peronospora arabidopsidis</name>
    <dbReference type="NCBI Taxonomy" id="559515"/>
    <lineage>
        <taxon>Eukaryota</taxon>
        <taxon>Sar</taxon>
        <taxon>Stramenopiles</taxon>
        <taxon>Oomycota</taxon>
        <taxon>Peronosporomycetes</taxon>
        <taxon>Peronosporales</taxon>
        <taxon>Peronosporaceae</taxon>
        <taxon>Hyaloperonospora</taxon>
    </lineage>
</organism>
<dbReference type="Proteomes" id="UP000011713">
    <property type="component" value="Unassembled WGS sequence"/>
</dbReference>
<reference evidence="2" key="1">
    <citation type="journal article" date="2010" name="Science">
        <title>Signatures of adaptation to obligate biotrophy in the Hyaloperonospora arabidopsidis genome.</title>
        <authorList>
            <person name="Baxter L."/>
            <person name="Tripathy S."/>
            <person name="Ishaque N."/>
            <person name="Boot N."/>
            <person name="Cabral A."/>
            <person name="Kemen E."/>
            <person name="Thines M."/>
            <person name="Ah-Fong A."/>
            <person name="Anderson R."/>
            <person name="Badejoko W."/>
            <person name="Bittner-Eddy P."/>
            <person name="Boore J.L."/>
            <person name="Chibucos M.C."/>
            <person name="Coates M."/>
            <person name="Dehal P."/>
            <person name="Delehaunty K."/>
            <person name="Dong S."/>
            <person name="Downton P."/>
            <person name="Dumas B."/>
            <person name="Fabro G."/>
            <person name="Fronick C."/>
            <person name="Fuerstenberg S.I."/>
            <person name="Fulton L."/>
            <person name="Gaulin E."/>
            <person name="Govers F."/>
            <person name="Hughes L."/>
            <person name="Humphray S."/>
            <person name="Jiang R.H."/>
            <person name="Judelson H."/>
            <person name="Kamoun S."/>
            <person name="Kyung K."/>
            <person name="Meijer H."/>
            <person name="Minx P."/>
            <person name="Morris P."/>
            <person name="Nelson J."/>
            <person name="Phuntumart V."/>
            <person name="Qutob D."/>
            <person name="Rehmany A."/>
            <person name="Rougon-Cardoso A."/>
            <person name="Ryden P."/>
            <person name="Torto-Alalibo T."/>
            <person name="Studholme D."/>
            <person name="Wang Y."/>
            <person name="Win J."/>
            <person name="Wood J."/>
            <person name="Clifton S.W."/>
            <person name="Rogers J."/>
            <person name="Van den Ackerveken G."/>
            <person name="Jones J.D."/>
            <person name="McDowell J.M."/>
            <person name="Beynon J."/>
            <person name="Tyler B.M."/>
        </authorList>
    </citation>
    <scope>NUCLEOTIDE SEQUENCE [LARGE SCALE GENOMIC DNA]</scope>
    <source>
        <strain evidence="2">Emoy2</strain>
    </source>
</reference>
<evidence type="ECO:0000313" key="2">
    <source>
        <dbReference type="Proteomes" id="UP000011713"/>
    </source>
</evidence>
<dbReference type="AlphaFoldDB" id="M4B6I5"/>
<dbReference type="VEuPathDB" id="FungiDB:HpaG801886"/>
<keyword evidence="2" id="KW-1185">Reference proteome</keyword>
<protein>
    <submittedName>
        <fullName evidence="1">Uncharacterized protein</fullName>
    </submittedName>
</protein>
<proteinExistence type="predicted"/>
<evidence type="ECO:0000313" key="1">
    <source>
        <dbReference type="EnsemblProtists" id="HpaP801886"/>
    </source>
</evidence>
<dbReference type="HOGENOM" id="CLU_2745436_0_0_1"/>
<dbReference type="EnsemblProtists" id="HpaT801886">
    <property type="protein sequence ID" value="HpaP801886"/>
    <property type="gene ID" value="HpaG801886"/>
</dbReference>
<accession>M4B6I5</accession>
<sequence>MFRMRRKQGINWIKFVYLRGEKLNYICIKLIMSAGPAVENEAKRTSSAERSWHYSYGGRVCSSVTSDEQTC</sequence>
<dbReference type="EMBL" id="JH598637">
    <property type="status" value="NOT_ANNOTATED_CDS"/>
    <property type="molecule type" value="Genomic_DNA"/>
</dbReference>
<dbReference type="InParanoid" id="M4B6I5"/>
<reference evidence="1" key="2">
    <citation type="submission" date="2015-06" db="UniProtKB">
        <authorList>
            <consortium name="EnsemblProtists"/>
        </authorList>
    </citation>
    <scope>IDENTIFICATION</scope>
    <source>
        <strain evidence="1">Emoy2</strain>
    </source>
</reference>